<comment type="catalytic activity">
    <reaction evidence="4">
        <text>adenosine 5'-phosphoramidate + H2O = NH4(+) + AMP</text>
        <dbReference type="Rhea" id="RHEA:67916"/>
        <dbReference type="ChEBI" id="CHEBI:15377"/>
        <dbReference type="ChEBI" id="CHEBI:28938"/>
        <dbReference type="ChEBI" id="CHEBI:57890"/>
        <dbReference type="ChEBI" id="CHEBI:456215"/>
    </reaction>
</comment>
<feature type="domain" description="HIT" evidence="11">
    <location>
        <begin position="50"/>
        <end position="157"/>
    </location>
</feature>
<keyword evidence="3" id="KW-0443">Lipid metabolism</keyword>
<feature type="compositionally biased region" description="Polar residues" evidence="10">
    <location>
        <begin position="226"/>
        <end position="240"/>
    </location>
</feature>
<evidence type="ECO:0000256" key="9">
    <source>
        <dbReference type="PROSITE-ProRule" id="PRU00464"/>
    </source>
</evidence>
<dbReference type="SUPFAM" id="SSF54197">
    <property type="entry name" value="HIT-like"/>
    <property type="match status" value="1"/>
</dbReference>
<dbReference type="InterPro" id="IPR011146">
    <property type="entry name" value="HIT-like"/>
</dbReference>
<gene>
    <name evidence="12" type="ORF">Q5P01_015143</name>
</gene>
<dbReference type="PROSITE" id="PS00455">
    <property type="entry name" value="AMP_BINDING"/>
    <property type="match status" value="1"/>
</dbReference>
<evidence type="ECO:0000256" key="4">
    <source>
        <dbReference type="ARBA" id="ARBA00024472"/>
    </source>
</evidence>
<evidence type="ECO:0000313" key="12">
    <source>
        <dbReference type="EMBL" id="KAK2837931.1"/>
    </source>
</evidence>
<feature type="compositionally biased region" description="Basic and acidic residues" evidence="10">
    <location>
        <begin position="241"/>
        <end position="250"/>
    </location>
</feature>
<dbReference type="Pfam" id="PF01230">
    <property type="entry name" value="HIT"/>
    <property type="match status" value="1"/>
</dbReference>
<dbReference type="PRINTS" id="PR00332">
    <property type="entry name" value="HISTRIAD"/>
</dbReference>
<dbReference type="Pfam" id="PF00501">
    <property type="entry name" value="AMP-binding"/>
    <property type="match status" value="1"/>
</dbReference>
<dbReference type="InterPro" id="IPR036265">
    <property type="entry name" value="HIT-like_sf"/>
</dbReference>
<keyword evidence="13" id="KW-1185">Reference proteome</keyword>
<dbReference type="PANTHER" id="PTHR43272:SF80">
    <property type="entry name" value="LONG-CHAIN-FATTY-ACID--COA LIGASE ACSBG2"/>
    <property type="match status" value="1"/>
</dbReference>
<keyword evidence="1" id="KW-0436">Ligase</keyword>
<feature type="active site" description="Tele-AMP-histidine intermediate" evidence="7">
    <location>
        <position position="144"/>
    </location>
</feature>
<dbReference type="PROSITE" id="PS51084">
    <property type="entry name" value="HIT_2"/>
    <property type="match status" value="1"/>
</dbReference>
<dbReference type="InterPro" id="IPR020845">
    <property type="entry name" value="AMP-binding_CS"/>
</dbReference>
<proteinExistence type="inferred from homology"/>
<evidence type="ECO:0000259" key="11">
    <source>
        <dbReference type="PROSITE" id="PS51084"/>
    </source>
</evidence>
<accession>A0AA88MGR9</accession>
<dbReference type="PANTHER" id="PTHR43272">
    <property type="entry name" value="LONG-CHAIN-FATTY-ACID--COA LIGASE"/>
    <property type="match status" value="1"/>
</dbReference>
<evidence type="ECO:0000256" key="10">
    <source>
        <dbReference type="SAM" id="MobiDB-lite"/>
    </source>
</evidence>
<organism evidence="12 13">
    <name type="scientific">Channa striata</name>
    <name type="common">Snakehead murrel</name>
    <name type="synonym">Ophicephalus striatus</name>
    <dbReference type="NCBI Taxonomy" id="64152"/>
    <lineage>
        <taxon>Eukaryota</taxon>
        <taxon>Metazoa</taxon>
        <taxon>Chordata</taxon>
        <taxon>Craniata</taxon>
        <taxon>Vertebrata</taxon>
        <taxon>Euteleostomi</taxon>
        <taxon>Actinopterygii</taxon>
        <taxon>Neopterygii</taxon>
        <taxon>Teleostei</taxon>
        <taxon>Neoteleostei</taxon>
        <taxon>Acanthomorphata</taxon>
        <taxon>Anabantaria</taxon>
        <taxon>Anabantiformes</taxon>
        <taxon>Channoidei</taxon>
        <taxon>Channidae</taxon>
        <taxon>Channa</taxon>
    </lineage>
</organism>
<evidence type="ECO:0000256" key="7">
    <source>
        <dbReference type="PIRSR" id="PIRSR601310-1"/>
    </source>
</evidence>
<dbReference type="InterPro" id="IPR001310">
    <property type="entry name" value="Histidine_triad_HIT"/>
</dbReference>
<dbReference type="Proteomes" id="UP001187415">
    <property type="component" value="Unassembled WGS sequence"/>
</dbReference>
<feature type="region of interest" description="Disordered" evidence="10">
    <location>
        <begin position="224"/>
        <end position="256"/>
    </location>
</feature>
<evidence type="ECO:0000256" key="1">
    <source>
        <dbReference type="ARBA" id="ARBA00022598"/>
    </source>
</evidence>
<name>A0AA88MGR9_CHASR</name>
<dbReference type="CDD" id="cd01276">
    <property type="entry name" value="PKCI_related"/>
    <property type="match status" value="1"/>
</dbReference>
<comment type="caution">
    <text evidence="12">The sequence shown here is derived from an EMBL/GenBank/DDBJ whole genome shotgun (WGS) entry which is preliminary data.</text>
</comment>
<dbReference type="Gene3D" id="3.40.50.12780">
    <property type="entry name" value="N-terminal domain of ligase-like"/>
    <property type="match status" value="2"/>
</dbReference>
<comment type="similarity">
    <text evidence="5">Belongs to the HINT family.</text>
</comment>
<reference evidence="12" key="1">
    <citation type="submission" date="2023-07" db="EMBL/GenBank/DDBJ databases">
        <title>Chromosome-level Genome Assembly of Striped Snakehead (Channa striata).</title>
        <authorList>
            <person name="Liu H."/>
        </authorList>
    </citation>
    <scope>NUCLEOTIDE SEQUENCE</scope>
    <source>
        <strain evidence="12">Gz</strain>
        <tissue evidence="12">Muscle</tissue>
    </source>
</reference>
<feature type="short sequence motif" description="Histidine triad motif" evidence="8 9">
    <location>
        <begin position="142"/>
        <end position="146"/>
    </location>
</feature>
<evidence type="ECO:0000256" key="2">
    <source>
        <dbReference type="ARBA" id="ARBA00022832"/>
    </source>
</evidence>
<dbReference type="EC" id="6.2.1.3" evidence="6"/>
<evidence type="ECO:0000256" key="5">
    <source>
        <dbReference type="ARBA" id="ARBA00025764"/>
    </source>
</evidence>
<dbReference type="GO" id="GO:0005783">
    <property type="term" value="C:endoplasmic reticulum"/>
    <property type="evidence" value="ECO:0007669"/>
    <property type="project" value="TreeGrafter"/>
</dbReference>
<dbReference type="EMBL" id="JAUPFM010000011">
    <property type="protein sequence ID" value="KAK2837931.1"/>
    <property type="molecule type" value="Genomic_DNA"/>
</dbReference>
<evidence type="ECO:0000313" key="13">
    <source>
        <dbReference type="Proteomes" id="UP001187415"/>
    </source>
</evidence>
<dbReference type="GO" id="GO:0004467">
    <property type="term" value="F:long-chain fatty acid-CoA ligase activity"/>
    <property type="evidence" value="ECO:0007669"/>
    <property type="project" value="UniProtKB-EC"/>
</dbReference>
<evidence type="ECO:0000256" key="3">
    <source>
        <dbReference type="ARBA" id="ARBA00023098"/>
    </source>
</evidence>
<evidence type="ECO:0000256" key="8">
    <source>
        <dbReference type="PIRSR" id="PIRSR601310-3"/>
    </source>
</evidence>
<dbReference type="CDD" id="cd05933">
    <property type="entry name" value="ACSBG_like"/>
    <property type="match status" value="1"/>
</dbReference>
<dbReference type="GO" id="GO:0016020">
    <property type="term" value="C:membrane"/>
    <property type="evidence" value="ECO:0007669"/>
    <property type="project" value="TreeGrafter"/>
</dbReference>
<sequence>MRTRLVGAATVRLHRLYQGCGAERPLCTKRDEVRLAEEASKKYGSPAPTLFSKVIDKSLPADIIYEDDKCVAFRDINPQAPIHFLVIPRVPIPRISEAKDDDAELLGHLLIVAKNVAKQESLSEGYRLVINDGKHGAQSVYHLHIHGATLWLTYACPAPDCPCQVNVIQFHHQRSKYEMSVKKGLVMSNGVAAIDSNSDSIALHKTKTSTDSTNLKMHSTLILNGEANTVSKNQETPSRNTEAKHPRSPELEGATAGLSVEESKGVALSSTLAAAALSPADKLWTSSRDEAVMLRMQSSGMGSETPLTVHQLFLETLENYGDRPALVSKKEGQWVTLTWRQYYEECRAAAKSFLKLGLERYHGVGILGFNSPEWFISDIGSILAGGLAVGIYTTNSAEACQYVAANSETNVLVVENQKQLDKILQVKDQLPHLKAIVQYKGELQQKAPFLYTWAEFMKLGEEVPEQQLNDVIDSLRANECCTLIYTSGTTGNPKGVMLSHDNLTWTAYSSATMANIKLGEEVVVSYLPLSHVAAQIIDVWIGMRFAGTTYFAEPDALKGSLVTTLKEARPTCFMGVPRVWEKMQEKMKAAGAKGSMLRKTVADWAKSRGLQYNYSVMNGENQVPWGFMLANNLVFKKVRAALGLDRSITCFTGAAPITKDTVEYFMSLNIPVLELYGMSESSGPHTISTNSEYRVTSCGRVMQGSKTKLDNPDSEGNGEICIWGRNVFMGYLNMPEKTADALDQDGWLHSGDLGRFDQHSFLYITGRIKELIITAGGENIPPVPIEDALKSEVPIISNSMLIGDKLKFLSMLLTLKCVMDDNGEPTDELSPEVLDFCRQHGITATKVSEIIANKEPVIYNAIKEGVERINARATSNAQKVQKWVILERDFSISGGELGPTLKLRRPIVVKMYQERINEMYAVAKEQ</sequence>
<dbReference type="InterPro" id="IPR042099">
    <property type="entry name" value="ANL_N_sf"/>
</dbReference>
<protein>
    <recommendedName>
        <fullName evidence="6">long-chain-fatty-acid--CoA ligase</fullName>
        <ecNumber evidence="6">6.2.1.3</ecNumber>
    </recommendedName>
</protein>
<dbReference type="FunFam" id="3.30.428.10:FF:000005">
    <property type="entry name" value="Histidine triad nucleotide-binding protein 1"/>
    <property type="match status" value="1"/>
</dbReference>
<dbReference type="SUPFAM" id="SSF56801">
    <property type="entry name" value="Acetyl-CoA synthetase-like"/>
    <property type="match status" value="1"/>
</dbReference>
<dbReference type="AlphaFoldDB" id="A0AA88MGR9"/>
<dbReference type="InterPro" id="IPR000873">
    <property type="entry name" value="AMP-dep_synth/lig_dom"/>
</dbReference>
<evidence type="ECO:0000256" key="6">
    <source>
        <dbReference type="ARBA" id="ARBA00026121"/>
    </source>
</evidence>
<dbReference type="Gene3D" id="3.30.428.10">
    <property type="entry name" value="HIT-like"/>
    <property type="match status" value="1"/>
</dbReference>
<keyword evidence="2" id="KW-0276">Fatty acid metabolism</keyword>